<evidence type="ECO:0000256" key="17">
    <source>
        <dbReference type="ARBA" id="ARBA00031083"/>
    </source>
</evidence>
<evidence type="ECO:0000259" key="22">
    <source>
        <dbReference type="PROSITE" id="PS51184"/>
    </source>
</evidence>
<dbReference type="InterPro" id="IPR041070">
    <property type="entry name" value="JHD"/>
</dbReference>
<evidence type="ECO:0000256" key="7">
    <source>
        <dbReference type="ARBA" id="ARBA00022723"/>
    </source>
</evidence>
<evidence type="ECO:0000256" key="11">
    <source>
        <dbReference type="ARBA" id="ARBA00022964"/>
    </source>
</evidence>
<evidence type="ECO:0000256" key="15">
    <source>
        <dbReference type="ARBA" id="ARBA00023163"/>
    </source>
</evidence>
<dbReference type="OrthoDB" id="5876800at2759"/>
<dbReference type="Pfam" id="PF02373">
    <property type="entry name" value="JmjC"/>
    <property type="match status" value="1"/>
</dbReference>
<feature type="region of interest" description="Disordered" evidence="20">
    <location>
        <begin position="115"/>
        <end position="147"/>
    </location>
</feature>
<evidence type="ECO:0000256" key="18">
    <source>
        <dbReference type="ARBA" id="ARBA00047915"/>
    </source>
</evidence>
<keyword evidence="7" id="KW-0479">Metal-binding</keyword>
<comment type="subcellular location">
    <subcellularLocation>
        <location evidence="3">Nucleus</location>
    </subcellularLocation>
</comment>
<feature type="compositionally biased region" description="Polar residues" evidence="20">
    <location>
        <begin position="21"/>
        <end position="35"/>
    </location>
</feature>
<comment type="similarity">
    <text evidence="4">Belongs to the JHDM1 histone demethylase family.</text>
</comment>
<keyword evidence="11" id="KW-0223">Dioxygenase</keyword>
<name>A0A0H2RM95_9AGAM</name>
<feature type="region of interest" description="Disordered" evidence="20">
    <location>
        <begin position="482"/>
        <end position="505"/>
    </location>
</feature>
<evidence type="ECO:0000313" key="24">
    <source>
        <dbReference type="Proteomes" id="UP000053477"/>
    </source>
</evidence>
<dbReference type="SMART" id="SM00249">
    <property type="entry name" value="PHD"/>
    <property type="match status" value="1"/>
</dbReference>
<dbReference type="PANTHER" id="PTHR23123">
    <property type="entry name" value="PHD/F-BOX CONTAINING PROTEIN"/>
    <property type="match status" value="1"/>
</dbReference>
<feature type="domain" description="JmjC" evidence="22">
    <location>
        <begin position="262"/>
        <end position="421"/>
    </location>
</feature>
<comment type="function">
    <text evidence="2">Histone demethylase that specifically demethylates 'Lys-36' of histone H3, thereby playing a central role in histone code.</text>
</comment>
<feature type="region of interest" description="Disordered" evidence="20">
    <location>
        <begin position="576"/>
        <end position="603"/>
    </location>
</feature>
<dbReference type="PROSITE" id="PS51184">
    <property type="entry name" value="JMJC"/>
    <property type="match status" value="1"/>
</dbReference>
<evidence type="ECO:0000313" key="23">
    <source>
        <dbReference type="EMBL" id="KLO12732.1"/>
    </source>
</evidence>
<evidence type="ECO:0000256" key="19">
    <source>
        <dbReference type="PROSITE-ProRule" id="PRU00146"/>
    </source>
</evidence>
<evidence type="ECO:0000256" key="1">
    <source>
        <dbReference type="ARBA" id="ARBA00001954"/>
    </source>
</evidence>
<dbReference type="InterPro" id="IPR003347">
    <property type="entry name" value="JmjC_dom"/>
</dbReference>
<dbReference type="Pfam" id="PF17811">
    <property type="entry name" value="JHD"/>
    <property type="match status" value="1"/>
</dbReference>
<dbReference type="EC" id="1.14.11.27" evidence="5"/>
<feature type="compositionally biased region" description="Basic residues" evidence="20">
    <location>
        <begin position="1"/>
        <end position="10"/>
    </location>
</feature>
<dbReference type="InterPro" id="IPR011011">
    <property type="entry name" value="Znf_FYVE_PHD"/>
</dbReference>
<keyword evidence="8 19" id="KW-0863">Zinc-finger</keyword>
<reference evidence="23 24" key="1">
    <citation type="submission" date="2015-04" db="EMBL/GenBank/DDBJ databases">
        <title>Complete genome sequence of Schizopora paradoxa KUC8140, a cosmopolitan wood degrader in East Asia.</title>
        <authorList>
            <consortium name="DOE Joint Genome Institute"/>
            <person name="Min B."/>
            <person name="Park H."/>
            <person name="Jang Y."/>
            <person name="Kim J.-J."/>
            <person name="Kim K.H."/>
            <person name="Pangilinan J."/>
            <person name="Lipzen A."/>
            <person name="Riley R."/>
            <person name="Grigoriev I.V."/>
            <person name="Spatafora J.W."/>
            <person name="Choi I.-G."/>
        </authorList>
    </citation>
    <scope>NUCLEOTIDE SEQUENCE [LARGE SCALE GENOMIC DNA]</scope>
    <source>
        <strain evidence="23 24">KUC8140</strain>
    </source>
</reference>
<evidence type="ECO:0000256" key="2">
    <source>
        <dbReference type="ARBA" id="ARBA00003909"/>
    </source>
</evidence>
<dbReference type="Gene3D" id="2.60.120.650">
    <property type="entry name" value="Cupin"/>
    <property type="match status" value="1"/>
</dbReference>
<keyword evidence="14" id="KW-0805">Transcription regulation</keyword>
<comment type="cofactor">
    <cofactor evidence="1">
        <name>Fe(2+)</name>
        <dbReference type="ChEBI" id="CHEBI:29033"/>
    </cofactor>
</comment>
<organism evidence="23 24">
    <name type="scientific">Schizopora paradoxa</name>
    <dbReference type="NCBI Taxonomy" id="27342"/>
    <lineage>
        <taxon>Eukaryota</taxon>
        <taxon>Fungi</taxon>
        <taxon>Dikarya</taxon>
        <taxon>Basidiomycota</taxon>
        <taxon>Agaricomycotina</taxon>
        <taxon>Agaricomycetes</taxon>
        <taxon>Hymenochaetales</taxon>
        <taxon>Schizoporaceae</taxon>
        <taxon>Schizopora</taxon>
    </lineage>
</organism>
<evidence type="ECO:0000256" key="12">
    <source>
        <dbReference type="ARBA" id="ARBA00023002"/>
    </source>
</evidence>
<keyword evidence="13" id="KW-0408">Iron</keyword>
<dbReference type="InterPro" id="IPR050690">
    <property type="entry name" value="JHDM1_Histone_Demethylase"/>
</dbReference>
<evidence type="ECO:0000256" key="10">
    <source>
        <dbReference type="ARBA" id="ARBA00022853"/>
    </source>
</evidence>
<keyword evidence="24" id="KW-1185">Reference proteome</keyword>
<feature type="compositionally biased region" description="Basic and acidic residues" evidence="20">
    <location>
        <begin position="576"/>
        <end position="586"/>
    </location>
</feature>
<evidence type="ECO:0000256" key="14">
    <source>
        <dbReference type="ARBA" id="ARBA00023015"/>
    </source>
</evidence>
<dbReference type="GO" id="GO:0008270">
    <property type="term" value="F:zinc ion binding"/>
    <property type="evidence" value="ECO:0007669"/>
    <property type="project" value="UniProtKB-KW"/>
</dbReference>
<accession>A0A0H2RM95</accession>
<feature type="region of interest" description="Disordered" evidence="20">
    <location>
        <begin position="612"/>
        <end position="631"/>
    </location>
</feature>
<dbReference type="InterPro" id="IPR001965">
    <property type="entry name" value="Znf_PHD"/>
</dbReference>
<dbReference type="InterPro" id="IPR013083">
    <property type="entry name" value="Znf_RING/FYVE/PHD"/>
</dbReference>
<evidence type="ECO:0000256" key="8">
    <source>
        <dbReference type="ARBA" id="ARBA00022771"/>
    </source>
</evidence>
<keyword evidence="16" id="KW-0539">Nucleus</keyword>
<keyword evidence="9" id="KW-0862">Zinc</keyword>
<evidence type="ECO:0000256" key="6">
    <source>
        <dbReference type="ARBA" id="ARBA00015153"/>
    </source>
</evidence>
<gene>
    <name evidence="23" type="ORF">SCHPADRAFT_997942</name>
</gene>
<evidence type="ECO:0000256" key="3">
    <source>
        <dbReference type="ARBA" id="ARBA00004123"/>
    </source>
</evidence>
<proteinExistence type="inferred from homology"/>
<dbReference type="Gene3D" id="3.30.40.10">
    <property type="entry name" value="Zinc/RING finger domain, C3HC4 (zinc finger)"/>
    <property type="match status" value="1"/>
</dbReference>
<dbReference type="SUPFAM" id="SSF57903">
    <property type="entry name" value="FYVE/PHD zinc finger"/>
    <property type="match status" value="1"/>
</dbReference>
<dbReference type="PROSITE" id="PS50016">
    <property type="entry name" value="ZF_PHD_2"/>
    <property type="match status" value="1"/>
</dbReference>
<evidence type="ECO:0000256" key="16">
    <source>
        <dbReference type="ARBA" id="ARBA00023242"/>
    </source>
</evidence>
<keyword evidence="12" id="KW-0560">Oxidoreductase</keyword>
<sequence length="666" mass="75004">MRNTRSRKSKSNSNEEDKPDASSQEQEMEVSQGTEGMQEEDKRDADTVKELCPACPVDSKANELTDDNSTEWVQCGACKTWYHWRCAGNGQELENIDKWFCSTCLSADRKRVITLKPPARKSSRKKPQHDYANLHAEGSSNGRVRTDSEEWLTTLESRATAGDPFPRMQGEELTLEWLSNNENALTEPILFEKPEGLGMEMPEPSLTVADIANIVGGDTPVEVMDVATQTNTPGYTMSKWAEYYHTEQSKRDKIRNVISLEVSDTPLGDQITPPRIVRELDWVEKYWPASKKGKGHSYPKVQLYCLMSVAKSWTDWHIDFAGSSVYYHIFRGSKVFYFITPTAANLAAYERWSGTELQQSKWLGDMADKVYKVELTQGNTMLIPTGWIHAVYTPEDSLVFGGNFLHSFGIPGQLRVREIEIATHVPKKFRFPYFCKLCWYVADHFVHALKAKEEFSPRALNSMRALANFLVGEARIIERPAGRGAGAEAAKKEAKEQVPGEKVRDAPALARELRWRVNVALNGESGDEGASGSHGPNGTNLKGKGVKRKLSETPDAEGFSQTMSVRFKNFKPKVWDAQETSSKEESLVMQSSHRPPGGDDAEWTKQWLGGSTALKDENDDSMAVDDEKSKAKVRKVKSVLSRVRRTPAGLEKQHIVREVEHWEWDT</sequence>
<dbReference type="GO" id="GO:0140680">
    <property type="term" value="F:histone H3K36me/H3K36me2 demethylase activity"/>
    <property type="evidence" value="ECO:0007669"/>
    <property type="project" value="UniProtKB-EC"/>
</dbReference>
<keyword evidence="10" id="KW-0156">Chromatin regulator</keyword>
<dbReference type="AlphaFoldDB" id="A0A0H2RM95"/>
<keyword evidence="15" id="KW-0804">Transcription</keyword>
<dbReference type="EMBL" id="KQ085972">
    <property type="protein sequence ID" value="KLO12732.1"/>
    <property type="molecule type" value="Genomic_DNA"/>
</dbReference>
<evidence type="ECO:0000256" key="9">
    <source>
        <dbReference type="ARBA" id="ARBA00022833"/>
    </source>
</evidence>
<dbReference type="CDD" id="cd15517">
    <property type="entry name" value="PHD_TCF19_like"/>
    <property type="match status" value="1"/>
</dbReference>
<dbReference type="Pfam" id="PF00628">
    <property type="entry name" value="PHD"/>
    <property type="match status" value="1"/>
</dbReference>
<feature type="compositionally biased region" description="Basic and acidic residues" evidence="20">
    <location>
        <begin position="489"/>
        <end position="505"/>
    </location>
</feature>
<evidence type="ECO:0000259" key="21">
    <source>
        <dbReference type="PROSITE" id="PS50016"/>
    </source>
</evidence>
<dbReference type="SUPFAM" id="SSF51197">
    <property type="entry name" value="Clavaminate synthase-like"/>
    <property type="match status" value="1"/>
</dbReference>
<evidence type="ECO:0000256" key="5">
    <source>
        <dbReference type="ARBA" id="ARBA00013246"/>
    </source>
</evidence>
<dbReference type="Proteomes" id="UP000053477">
    <property type="component" value="Unassembled WGS sequence"/>
</dbReference>
<dbReference type="InParanoid" id="A0A0H2RM95"/>
<feature type="region of interest" description="Disordered" evidence="20">
    <location>
        <begin position="523"/>
        <end position="558"/>
    </location>
</feature>
<evidence type="ECO:0000256" key="20">
    <source>
        <dbReference type="SAM" id="MobiDB-lite"/>
    </source>
</evidence>
<dbReference type="SMART" id="SM00558">
    <property type="entry name" value="JmjC"/>
    <property type="match status" value="1"/>
</dbReference>
<evidence type="ECO:0000256" key="4">
    <source>
        <dbReference type="ARBA" id="ARBA00008037"/>
    </source>
</evidence>
<evidence type="ECO:0000256" key="13">
    <source>
        <dbReference type="ARBA" id="ARBA00023004"/>
    </source>
</evidence>
<comment type="catalytic activity">
    <reaction evidence="18">
        <text>N(6),N(6)-dimethyl-L-lysyl(36)-[histone H3] + 2 2-oxoglutarate + 2 O2 = L-lysyl(36)-[histone H3] + 2 formaldehyde + 2 succinate + 2 CO2</text>
        <dbReference type="Rhea" id="RHEA:42032"/>
        <dbReference type="Rhea" id="RHEA-COMP:9785"/>
        <dbReference type="Rhea" id="RHEA-COMP:9787"/>
        <dbReference type="ChEBI" id="CHEBI:15379"/>
        <dbReference type="ChEBI" id="CHEBI:16526"/>
        <dbReference type="ChEBI" id="CHEBI:16810"/>
        <dbReference type="ChEBI" id="CHEBI:16842"/>
        <dbReference type="ChEBI" id="CHEBI:29969"/>
        <dbReference type="ChEBI" id="CHEBI:30031"/>
        <dbReference type="ChEBI" id="CHEBI:61976"/>
        <dbReference type="EC" id="1.14.11.27"/>
    </reaction>
</comment>
<feature type="region of interest" description="Disordered" evidence="20">
    <location>
        <begin position="1"/>
        <end position="46"/>
    </location>
</feature>
<dbReference type="GO" id="GO:0005634">
    <property type="term" value="C:nucleus"/>
    <property type="evidence" value="ECO:0007669"/>
    <property type="project" value="UniProtKB-SubCell"/>
</dbReference>
<dbReference type="InterPro" id="IPR019787">
    <property type="entry name" value="Znf_PHD-finger"/>
</dbReference>
<dbReference type="PROSITE" id="PS01359">
    <property type="entry name" value="ZF_PHD_1"/>
    <property type="match status" value="1"/>
</dbReference>
<protein>
    <recommendedName>
        <fullName evidence="6">JmjC domain-containing histone demethylation protein 1</fullName>
        <ecNumber evidence="5">1.14.11.27</ecNumber>
    </recommendedName>
    <alternativeName>
        <fullName evidence="17">[Histone-H3]-lysine-36 demethylase 1</fullName>
    </alternativeName>
</protein>
<feature type="compositionally biased region" description="Basic residues" evidence="20">
    <location>
        <begin position="118"/>
        <end position="127"/>
    </location>
</feature>
<dbReference type="STRING" id="27342.A0A0H2RM95"/>
<dbReference type="InterPro" id="IPR019786">
    <property type="entry name" value="Zinc_finger_PHD-type_CS"/>
</dbReference>
<feature type="domain" description="PHD-type" evidence="21">
    <location>
        <begin position="49"/>
        <end position="107"/>
    </location>
</feature>